<dbReference type="Pfam" id="PF08242">
    <property type="entry name" value="Methyltransf_12"/>
    <property type="match status" value="1"/>
</dbReference>
<dbReference type="STRING" id="218821.SAMN05421837_102689"/>
<protein>
    <submittedName>
        <fullName evidence="2">Methyltransferase domain-containing protein</fullName>
    </submittedName>
</protein>
<name>A0A1H5QE53_9PSEU</name>
<organism evidence="2 3">
    <name type="scientific">Amycolatopsis pretoriensis</name>
    <dbReference type="NCBI Taxonomy" id="218821"/>
    <lineage>
        <taxon>Bacteria</taxon>
        <taxon>Bacillati</taxon>
        <taxon>Actinomycetota</taxon>
        <taxon>Actinomycetes</taxon>
        <taxon>Pseudonocardiales</taxon>
        <taxon>Pseudonocardiaceae</taxon>
        <taxon>Amycolatopsis</taxon>
    </lineage>
</organism>
<dbReference type="InterPro" id="IPR029063">
    <property type="entry name" value="SAM-dependent_MTases_sf"/>
</dbReference>
<dbReference type="PANTHER" id="PTHR43861">
    <property type="entry name" value="TRANS-ACONITATE 2-METHYLTRANSFERASE-RELATED"/>
    <property type="match status" value="1"/>
</dbReference>
<dbReference type="SUPFAM" id="SSF53335">
    <property type="entry name" value="S-adenosyl-L-methionine-dependent methyltransferases"/>
    <property type="match status" value="1"/>
</dbReference>
<dbReference type="EMBL" id="FNUJ01000002">
    <property type="protein sequence ID" value="SEF24402.1"/>
    <property type="molecule type" value="Genomic_DNA"/>
</dbReference>
<dbReference type="GO" id="GO:0008168">
    <property type="term" value="F:methyltransferase activity"/>
    <property type="evidence" value="ECO:0007669"/>
    <property type="project" value="UniProtKB-KW"/>
</dbReference>
<sequence>MLAEMLARSGKVLLDNVPPDGRKYWAARFWDRAAAEQHPLLREHFLSQKDTIGKYLEKYGADTGRVLEFACGTGEFTGLAATRTSAKSITALDISQQGLDIVRGRVHHDDLKLVLGDFWADHDLGTADLVMCVDAIHHLGDVREVLERLKTFLAPGGIFVGNLWTGDNFHDFERKRYGTLNHLRRTAAFFSTAVVIRASGGRMKTGAYRTQLLTSTEGTAILNDVFGEVLELDVHPHFMSFVATA</sequence>
<dbReference type="InterPro" id="IPR013217">
    <property type="entry name" value="Methyltransf_12"/>
</dbReference>
<accession>A0A1H5QE53</accession>
<dbReference type="Proteomes" id="UP000198878">
    <property type="component" value="Unassembled WGS sequence"/>
</dbReference>
<evidence type="ECO:0000313" key="2">
    <source>
        <dbReference type="EMBL" id="SEF24402.1"/>
    </source>
</evidence>
<dbReference type="GO" id="GO:0032259">
    <property type="term" value="P:methylation"/>
    <property type="evidence" value="ECO:0007669"/>
    <property type="project" value="UniProtKB-KW"/>
</dbReference>
<keyword evidence="2" id="KW-0489">Methyltransferase</keyword>
<dbReference type="AlphaFoldDB" id="A0A1H5QE53"/>
<keyword evidence="3" id="KW-1185">Reference proteome</keyword>
<dbReference type="Gene3D" id="3.40.50.150">
    <property type="entry name" value="Vaccinia Virus protein VP39"/>
    <property type="match status" value="1"/>
</dbReference>
<evidence type="ECO:0000313" key="3">
    <source>
        <dbReference type="Proteomes" id="UP000198878"/>
    </source>
</evidence>
<feature type="domain" description="Methyltransferase type 12" evidence="1">
    <location>
        <begin position="67"/>
        <end position="159"/>
    </location>
</feature>
<gene>
    <name evidence="2" type="ORF">SAMN05421837_102689</name>
</gene>
<proteinExistence type="predicted"/>
<evidence type="ECO:0000259" key="1">
    <source>
        <dbReference type="Pfam" id="PF08242"/>
    </source>
</evidence>
<reference evidence="3" key="1">
    <citation type="submission" date="2016-10" db="EMBL/GenBank/DDBJ databases">
        <authorList>
            <person name="Varghese N."/>
            <person name="Submissions S."/>
        </authorList>
    </citation>
    <scope>NUCLEOTIDE SEQUENCE [LARGE SCALE GENOMIC DNA]</scope>
    <source>
        <strain evidence="3">DSM 44654</strain>
    </source>
</reference>
<keyword evidence="2" id="KW-0808">Transferase</keyword>
<dbReference type="CDD" id="cd02440">
    <property type="entry name" value="AdoMet_MTases"/>
    <property type="match status" value="1"/>
</dbReference>